<evidence type="ECO:0000256" key="4">
    <source>
        <dbReference type="ARBA" id="ARBA00022692"/>
    </source>
</evidence>
<dbReference type="Gene3D" id="1.20.120.1770">
    <property type="match status" value="1"/>
</dbReference>
<dbReference type="Pfam" id="PF08313">
    <property type="entry name" value="SCA7"/>
    <property type="match status" value="1"/>
</dbReference>
<comment type="cofactor">
    <cofactor evidence="1">
        <name>heme b</name>
        <dbReference type="ChEBI" id="CHEBI:60344"/>
    </cofactor>
</comment>
<dbReference type="AlphaFoldDB" id="A0A8T3DFB9"/>
<gene>
    <name evidence="11" type="ORF">AGOR_G00141200</name>
</gene>
<feature type="compositionally biased region" description="Acidic residues" evidence="8">
    <location>
        <begin position="338"/>
        <end position="347"/>
    </location>
</feature>
<dbReference type="PANTHER" id="PTHR15117">
    <property type="entry name" value="ATAXIN 7 RELATED"/>
    <property type="match status" value="1"/>
</dbReference>
<dbReference type="GO" id="GO:0016020">
    <property type="term" value="C:membrane"/>
    <property type="evidence" value="ECO:0007669"/>
    <property type="project" value="UniProtKB-SubCell"/>
</dbReference>
<organism evidence="11 12">
    <name type="scientific">Albula goreensis</name>
    <dbReference type="NCBI Taxonomy" id="1534307"/>
    <lineage>
        <taxon>Eukaryota</taxon>
        <taxon>Metazoa</taxon>
        <taxon>Chordata</taxon>
        <taxon>Craniata</taxon>
        <taxon>Vertebrata</taxon>
        <taxon>Euteleostomi</taxon>
        <taxon>Actinopterygii</taxon>
        <taxon>Neopterygii</taxon>
        <taxon>Teleostei</taxon>
        <taxon>Albuliformes</taxon>
        <taxon>Albulidae</taxon>
        <taxon>Albula</taxon>
    </lineage>
</organism>
<evidence type="ECO:0000256" key="5">
    <source>
        <dbReference type="ARBA" id="ARBA00022982"/>
    </source>
</evidence>
<feature type="region of interest" description="Disordered" evidence="8">
    <location>
        <begin position="463"/>
        <end position="616"/>
    </location>
</feature>
<dbReference type="EMBL" id="JAERUA010000012">
    <property type="protein sequence ID" value="KAI1893175.1"/>
    <property type="molecule type" value="Genomic_DNA"/>
</dbReference>
<keyword evidence="7 9" id="KW-0472">Membrane</keyword>
<evidence type="ECO:0000256" key="8">
    <source>
        <dbReference type="SAM" id="MobiDB-lite"/>
    </source>
</evidence>
<feature type="domain" description="SCA7" evidence="10">
    <location>
        <begin position="201"/>
        <end position="268"/>
    </location>
</feature>
<feature type="compositionally biased region" description="Polar residues" evidence="8">
    <location>
        <begin position="279"/>
        <end position="291"/>
    </location>
</feature>
<feature type="region of interest" description="Disordered" evidence="8">
    <location>
        <begin position="409"/>
        <end position="438"/>
    </location>
</feature>
<evidence type="ECO:0000259" key="10">
    <source>
        <dbReference type="PROSITE" id="PS51505"/>
    </source>
</evidence>
<dbReference type="InterPro" id="IPR052237">
    <property type="entry name" value="Ataxin-7-like_regulator"/>
</dbReference>
<sequence length="1057" mass="114884">MMAVCERAAAVMAALDRRIPSLDDFVGQSWSTWVNRVGVFVLEGCDVEECSRHGKSKVETISLRKEDMGLFGLCPAQDEFYLVVCRHCGLVLKPPALERHCERRHGPLGKQYSRLHPSPRPCPPHKAKSLPLYQPAKSTKEEPSSSPEEQVPQHLPPNSSPPPHSPSPHSPSPSENPPPKQDPVEHSSTLRGPRTYSKTYKRLPKKECDLDRHCGVLDLERKKLCTRLLTCNIHSIQQRRQVVGRSKNFDQLVAELKMSSRVQDRAGGQPREGPEGGSPNPTHPRSQTTPSPCKDRATNCTAPSRSRPSSESAAEEQGECWEHRDAQPHLPQPSSVDSEGEMLEEPPDIPCSTWHPKPLALCAFGSHVLGCSVFTFDRRLHHLRVALSSMLQLHLSTHLWKKIPQAPDVLSQHTSSPPRASSYYNSQHSMGSAAGGAGLHSAASSLRASAVALLGEGMECPGSGLASGGSEGKSSQPVALPAPSRPQNPVGCPSKQQYRVCETESTGPPTRPPRKRRRTPPQDPSPAPGHACHRTCSAPERGPPPLSHRTIPSPHGLINGVLSPGNKPHAPPHSPEPQLPSAALPKQPLPQSPAPAPDPSSCGRGGGPGPHWKAVSYDHKDLGKRWKPSGMATPPSKLHRLSASGMATPPSKLYRLSASGMATPPSKLHPLSASGMATPPSKLYRLSASGMATPPSKLHRLSASGMATPPSKLYRLSASGMATPPSKLHRLSASGMATPPSKLHRLSVAHTGLFSWKKGGKGGGASAGLDGKLSTQKEVNSHLTGRFQVSFRERRQRCRTTLPERKTGVDVRNTKKECIQRDLWKRRDVSHLDNYSDLFSGITGQERNNIKTHEAEAMRFDLRTRVAVRGQGSGEFWIYRWMRRIAVIAAHVIVVGFTILITVLSRPGTSLFSWHPVCMSIAGMALVGGAVGVAFMVSSKHVSERPHMVSWHSVVGAFTMAVSVLQGGAGLWLALSPRPSPHLRLYHSTCSLLVYLLVVAVVMLAMFTDWFQATVRGPLRLPLVLLPLLPALVVMSQVTRAYLPKRTSSRDFITCHY</sequence>
<feature type="transmembrane region" description="Helical" evidence="9">
    <location>
        <begin position="985"/>
        <end position="1007"/>
    </location>
</feature>
<evidence type="ECO:0000256" key="9">
    <source>
        <dbReference type="SAM" id="Phobius"/>
    </source>
</evidence>
<feature type="transmembrane region" description="Helical" evidence="9">
    <location>
        <begin position="1019"/>
        <end position="1043"/>
    </location>
</feature>
<proteinExistence type="predicted"/>
<dbReference type="PANTHER" id="PTHR15117:SF5">
    <property type="entry name" value="ATAXIN-7-LIKE PROTEIN 2"/>
    <property type="match status" value="1"/>
</dbReference>
<name>A0A8T3DFB9_9TELE</name>
<comment type="subcellular location">
    <subcellularLocation>
        <location evidence="2">Membrane</location>
    </subcellularLocation>
</comment>
<keyword evidence="3" id="KW-0813">Transport</keyword>
<dbReference type="OrthoDB" id="432881at2759"/>
<evidence type="ECO:0000256" key="3">
    <source>
        <dbReference type="ARBA" id="ARBA00022448"/>
    </source>
</evidence>
<evidence type="ECO:0000313" key="12">
    <source>
        <dbReference type="Proteomes" id="UP000829720"/>
    </source>
</evidence>
<evidence type="ECO:0000313" key="11">
    <source>
        <dbReference type="EMBL" id="KAI1893175.1"/>
    </source>
</evidence>
<accession>A0A8T3DFB9</accession>
<evidence type="ECO:0000256" key="6">
    <source>
        <dbReference type="ARBA" id="ARBA00022989"/>
    </source>
</evidence>
<feature type="compositionally biased region" description="Pro residues" evidence="8">
    <location>
        <begin position="154"/>
        <end position="181"/>
    </location>
</feature>
<feature type="compositionally biased region" description="Pro residues" evidence="8">
    <location>
        <begin position="569"/>
        <end position="578"/>
    </location>
</feature>
<keyword evidence="5" id="KW-0249">Electron transport</keyword>
<feature type="compositionally biased region" description="Pro residues" evidence="8">
    <location>
        <begin position="587"/>
        <end position="598"/>
    </location>
</feature>
<dbReference type="Pfam" id="PF03188">
    <property type="entry name" value="Cytochrom_B561"/>
    <property type="match status" value="1"/>
</dbReference>
<dbReference type="InterPro" id="IPR013243">
    <property type="entry name" value="SCA7_dom"/>
</dbReference>
<evidence type="ECO:0000256" key="1">
    <source>
        <dbReference type="ARBA" id="ARBA00001970"/>
    </source>
</evidence>
<feature type="compositionally biased region" description="Low complexity" evidence="8">
    <location>
        <begin position="302"/>
        <end position="312"/>
    </location>
</feature>
<feature type="transmembrane region" description="Helical" evidence="9">
    <location>
        <begin position="917"/>
        <end position="937"/>
    </location>
</feature>
<keyword evidence="12" id="KW-1185">Reference proteome</keyword>
<feature type="compositionally biased region" description="Polar residues" evidence="8">
    <location>
        <begin position="411"/>
        <end position="430"/>
    </location>
</feature>
<evidence type="ECO:0000256" key="2">
    <source>
        <dbReference type="ARBA" id="ARBA00004370"/>
    </source>
</evidence>
<keyword evidence="6 9" id="KW-1133">Transmembrane helix</keyword>
<evidence type="ECO:0000256" key="7">
    <source>
        <dbReference type="ARBA" id="ARBA00023136"/>
    </source>
</evidence>
<feature type="region of interest" description="Disordered" evidence="8">
    <location>
        <begin position="259"/>
        <end position="349"/>
    </location>
</feature>
<feature type="region of interest" description="Disordered" evidence="8">
    <location>
        <begin position="107"/>
        <end position="198"/>
    </location>
</feature>
<reference evidence="11" key="1">
    <citation type="submission" date="2021-01" db="EMBL/GenBank/DDBJ databases">
        <authorList>
            <person name="Zahm M."/>
            <person name="Roques C."/>
            <person name="Cabau C."/>
            <person name="Klopp C."/>
            <person name="Donnadieu C."/>
            <person name="Jouanno E."/>
            <person name="Lampietro C."/>
            <person name="Louis A."/>
            <person name="Herpin A."/>
            <person name="Echchiki A."/>
            <person name="Berthelot C."/>
            <person name="Parey E."/>
            <person name="Roest-Crollius H."/>
            <person name="Braasch I."/>
            <person name="Postlethwait J."/>
            <person name="Bobe J."/>
            <person name="Montfort J."/>
            <person name="Bouchez O."/>
            <person name="Begum T."/>
            <person name="Mejri S."/>
            <person name="Adams A."/>
            <person name="Chen W.-J."/>
            <person name="Guiguen Y."/>
        </authorList>
    </citation>
    <scope>NUCLEOTIDE SEQUENCE</scope>
    <source>
        <tissue evidence="11">Blood</tissue>
    </source>
</reference>
<feature type="transmembrane region" description="Helical" evidence="9">
    <location>
        <begin position="885"/>
        <end position="905"/>
    </location>
</feature>
<dbReference type="Gene3D" id="6.10.140.1270">
    <property type="match status" value="1"/>
</dbReference>
<comment type="caution">
    <text evidence="11">The sequence shown here is derived from an EMBL/GenBank/DDBJ whole genome shotgun (WGS) entry which is preliminary data.</text>
</comment>
<feature type="transmembrane region" description="Helical" evidence="9">
    <location>
        <begin position="949"/>
        <end position="973"/>
    </location>
</feature>
<keyword evidence="4 9" id="KW-0812">Transmembrane</keyword>
<protein>
    <recommendedName>
        <fullName evidence="10">SCA7 domain-containing protein</fullName>
    </recommendedName>
</protein>
<dbReference type="Proteomes" id="UP000829720">
    <property type="component" value="Unassembled WGS sequence"/>
</dbReference>
<dbReference type="InterPro" id="IPR006593">
    <property type="entry name" value="Cyt_b561/ferric_Rdtase_TM"/>
</dbReference>
<dbReference type="PROSITE" id="PS51505">
    <property type="entry name" value="SCA7"/>
    <property type="match status" value="1"/>
</dbReference>